<sequence>MTAPAGRLLALALFLASSTSLAIEQWADGRAVLHSCLYASSYEAEVRMSYRNLTLPWGTSVYLVHGWGGFNNGVAFEWDDTQTLAVPASAPWTWAVTFRKTTSTRSSPKWYEQLQYVWKVVLPDGTVFYEKGNDSAWGYYSADLRDIAQRPCTSDNNFIGPPFPLGITSVVKD</sequence>
<keyword evidence="1" id="KW-0732">Signal</keyword>
<name>A0ABX7NE94_9BACT</name>
<keyword evidence="3" id="KW-1185">Reference proteome</keyword>
<dbReference type="Proteomes" id="UP000663090">
    <property type="component" value="Chromosome"/>
</dbReference>
<feature type="chain" id="PRO_5045973222" description="DUF1036 domain-containing protein" evidence="1">
    <location>
        <begin position="23"/>
        <end position="173"/>
    </location>
</feature>
<protein>
    <recommendedName>
        <fullName evidence="4">DUF1036 domain-containing protein</fullName>
    </recommendedName>
</protein>
<feature type="signal peptide" evidence="1">
    <location>
        <begin position="1"/>
        <end position="22"/>
    </location>
</feature>
<gene>
    <name evidence="2" type="ORF">JY572_07700</name>
</gene>
<evidence type="ECO:0000313" key="2">
    <source>
        <dbReference type="EMBL" id="QSQ15925.1"/>
    </source>
</evidence>
<accession>A0ABX7NE94</accession>
<proteinExistence type="predicted"/>
<dbReference type="EMBL" id="CP071091">
    <property type="protein sequence ID" value="QSQ15925.1"/>
    <property type="molecule type" value="Genomic_DNA"/>
</dbReference>
<organism evidence="2 3">
    <name type="scientific">Myxococcus landrumensis</name>
    <dbReference type="NCBI Taxonomy" id="2813577"/>
    <lineage>
        <taxon>Bacteria</taxon>
        <taxon>Pseudomonadati</taxon>
        <taxon>Myxococcota</taxon>
        <taxon>Myxococcia</taxon>
        <taxon>Myxococcales</taxon>
        <taxon>Cystobacterineae</taxon>
        <taxon>Myxococcaceae</taxon>
        <taxon>Myxococcus</taxon>
    </lineage>
</organism>
<reference evidence="2 3" key="1">
    <citation type="submission" date="2021-02" db="EMBL/GenBank/DDBJ databases">
        <title>De Novo genome assembly of isolated myxobacteria.</title>
        <authorList>
            <person name="Stevens D.C."/>
        </authorList>
    </citation>
    <scope>NUCLEOTIDE SEQUENCE [LARGE SCALE GENOMIC DNA]</scope>
    <source>
        <strain evidence="2 3">SCHIC003</strain>
    </source>
</reference>
<dbReference type="RefSeq" id="WP_206717610.1">
    <property type="nucleotide sequence ID" value="NZ_CP071091.1"/>
</dbReference>
<evidence type="ECO:0008006" key="4">
    <source>
        <dbReference type="Google" id="ProtNLM"/>
    </source>
</evidence>
<evidence type="ECO:0000256" key="1">
    <source>
        <dbReference type="SAM" id="SignalP"/>
    </source>
</evidence>
<evidence type="ECO:0000313" key="3">
    <source>
        <dbReference type="Proteomes" id="UP000663090"/>
    </source>
</evidence>